<evidence type="ECO:0000256" key="2">
    <source>
        <dbReference type="ARBA" id="ARBA00005684"/>
    </source>
</evidence>
<organism evidence="12 13">
    <name type="scientific">Vulcanimicrobium alpinum</name>
    <dbReference type="NCBI Taxonomy" id="3016050"/>
    <lineage>
        <taxon>Bacteria</taxon>
        <taxon>Bacillati</taxon>
        <taxon>Vulcanimicrobiota</taxon>
        <taxon>Vulcanimicrobiia</taxon>
        <taxon>Vulcanimicrobiales</taxon>
        <taxon>Vulcanimicrobiaceae</taxon>
        <taxon>Vulcanimicrobium</taxon>
    </lineage>
</organism>
<reference evidence="12 13" key="1">
    <citation type="journal article" date="2022" name="ISME Commun">
        <title>Vulcanimicrobium alpinus gen. nov. sp. nov., the first cultivated representative of the candidate phylum 'Eremiobacterota', is a metabolically versatile aerobic anoxygenic phototroph.</title>
        <authorList>
            <person name="Yabe S."/>
            <person name="Muto K."/>
            <person name="Abe K."/>
            <person name="Yokota A."/>
            <person name="Staudigel H."/>
            <person name="Tebo B.M."/>
        </authorList>
    </citation>
    <scope>NUCLEOTIDE SEQUENCE [LARGE SCALE GENOMIC DNA]</scope>
    <source>
        <strain evidence="12 13">WC8-2</strain>
    </source>
</reference>
<evidence type="ECO:0000256" key="5">
    <source>
        <dbReference type="ARBA" id="ARBA00022676"/>
    </source>
</evidence>
<keyword evidence="6 10" id="KW-0808">Transferase</keyword>
<proteinExistence type="inferred from homology"/>
<evidence type="ECO:0000256" key="10">
    <source>
        <dbReference type="RuleBase" id="RU361207"/>
    </source>
</evidence>
<dbReference type="NCBIfam" id="TIGR00217">
    <property type="entry name" value="malQ"/>
    <property type="match status" value="1"/>
</dbReference>
<dbReference type="Gene3D" id="3.20.20.80">
    <property type="entry name" value="Glycosidases"/>
    <property type="match status" value="1"/>
</dbReference>
<evidence type="ECO:0000256" key="1">
    <source>
        <dbReference type="ARBA" id="ARBA00000439"/>
    </source>
</evidence>
<dbReference type="InterPro" id="IPR017853">
    <property type="entry name" value="GH"/>
</dbReference>
<evidence type="ECO:0000259" key="11">
    <source>
        <dbReference type="Pfam" id="PF21226"/>
    </source>
</evidence>
<dbReference type="AlphaFoldDB" id="A0AAN1XU89"/>
<dbReference type="Pfam" id="PF02446">
    <property type="entry name" value="Glyco_hydro_77"/>
    <property type="match status" value="1"/>
</dbReference>
<dbReference type="InterPro" id="IPR048458">
    <property type="entry name" value="MalQ_N"/>
</dbReference>
<keyword evidence="7 10" id="KW-0119">Carbohydrate metabolism</keyword>
<feature type="domain" description="MalQ N-terminal beta-sandwich" evidence="11">
    <location>
        <begin position="39"/>
        <end position="134"/>
    </location>
</feature>
<accession>A0AAN1XU89</accession>
<sequence>MTLVAREYVDALGTRRAAPPETVAQFERLVDAQAHPVTPPVRTVREGEPVTLDVTLPQISWPETLRWTLVREDGSTERGELALRDAPVVATEPGDVTFDTRRVTIPATVPLGIHRIDFTVAAFADATAHVTVVPEHAYPPSGRTWGIALQLYTLRSERNDGVGDFADLRAVCALLGERGASYVGINPLHASFRGDPDAASPYSASSRRWLNWLCIAVDEVPEARDPSVAALLADPARAQRQARLRAAGDVDYAGVAAMKDEALRACFAVLERDETRRYAFLAWCVERGEALRRFATFDVLAARFGRSLAAWPPPYHSPDAPDVALFAAAESDEVQFAMYLQWLAAEQLAAVARDAAKHGVRLYRDLAVGVDANAADVWADAGTYVPGVSVGAPPDVLNTLGQDWGLPPPHPGELGRDGYLGLLALLQANCRDAGALRIDHAFSLARLYWIPRGAGARTGTYVAYPLDDLRGIVALASVRERCVVIGEDLGTVPEGFRDQMEATGILSYRILLFERTLDGAFIPPEAYPALALAASGTHDLATIPAWLHGEDLGLRDRLGFLETPLDAEYAARERDRDALLDALIAHGDLDPAQCDDEIAVVIAANRYLAAAPCAIVMAQLDDILGERMPVNVPGTSHQYPNWRRKLGTDVDSLASDERLRRLCTTLAQMRPRVP</sequence>
<dbReference type="KEGG" id="vab:WPS_04610"/>
<dbReference type="EC" id="2.4.1.25" evidence="3 10"/>
<name>A0AAN1XU89_UNVUL</name>
<keyword evidence="5 10" id="KW-0328">Glycosyltransferase</keyword>
<dbReference type="GO" id="GO:0004134">
    <property type="term" value="F:4-alpha-glucanotransferase activity"/>
    <property type="evidence" value="ECO:0007669"/>
    <property type="project" value="UniProtKB-EC"/>
</dbReference>
<comment type="catalytic activity">
    <reaction evidence="1 10">
        <text>Transfers a segment of a (1-&gt;4)-alpha-D-glucan to a new position in an acceptor, which may be glucose or a (1-&gt;4)-alpha-D-glucan.</text>
        <dbReference type="EC" id="2.4.1.25"/>
    </reaction>
</comment>
<protein>
    <recommendedName>
        <fullName evidence="4 10">4-alpha-glucanotransferase</fullName>
        <ecNumber evidence="3 10">2.4.1.25</ecNumber>
    </recommendedName>
    <alternativeName>
        <fullName evidence="8 10">Amylomaltase</fullName>
    </alternativeName>
    <alternativeName>
        <fullName evidence="9 10">Disproportionating enzyme</fullName>
    </alternativeName>
</protein>
<evidence type="ECO:0000256" key="7">
    <source>
        <dbReference type="ARBA" id="ARBA00023277"/>
    </source>
</evidence>
<dbReference type="PANTHER" id="PTHR32438:SF5">
    <property type="entry name" value="4-ALPHA-GLUCANOTRANSFERASE DPE1, CHLOROPLASTIC_AMYLOPLASTIC"/>
    <property type="match status" value="1"/>
</dbReference>
<evidence type="ECO:0000256" key="6">
    <source>
        <dbReference type="ARBA" id="ARBA00022679"/>
    </source>
</evidence>
<evidence type="ECO:0000313" key="12">
    <source>
        <dbReference type="EMBL" id="BDE05185.1"/>
    </source>
</evidence>
<dbReference type="GO" id="GO:0005975">
    <property type="term" value="P:carbohydrate metabolic process"/>
    <property type="evidence" value="ECO:0007669"/>
    <property type="project" value="InterPro"/>
</dbReference>
<evidence type="ECO:0000256" key="8">
    <source>
        <dbReference type="ARBA" id="ARBA00031423"/>
    </source>
</evidence>
<dbReference type="PANTHER" id="PTHR32438">
    <property type="entry name" value="4-ALPHA-GLUCANOTRANSFERASE DPE1, CHLOROPLASTIC/AMYLOPLASTIC"/>
    <property type="match status" value="1"/>
</dbReference>
<dbReference type="Pfam" id="PF21226">
    <property type="entry name" value="MalQ_N"/>
    <property type="match status" value="1"/>
</dbReference>
<evidence type="ECO:0000256" key="9">
    <source>
        <dbReference type="ARBA" id="ARBA00031501"/>
    </source>
</evidence>
<evidence type="ECO:0000313" key="13">
    <source>
        <dbReference type="Proteomes" id="UP001317532"/>
    </source>
</evidence>
<dbReference type="EMBL" id="AP025523">
    <property type="protein sequence ID" value="BDE05185.1"/>
    <property type="molecule type" value="Genomic_DNA"/>
</dbReference>
<comment type="similarity">
    <text evidence="2 10">Belongs to the disproportionating enzyme family.</text>
</comment>
<dbReference type="Proteomes" id="UP001317532">
    <property type="component" value="Chromosome"/>
</dbReference>
<dbReference type="InterPro" id="IPR003385">
    <property type="entry name" value="Glyco_hydro_77"/>
</dbReference>
<evidence type="ECO:0000256" key="4">
    <source>
        <dbReference type="ARBA" id="ARBA00020295"/>
    </source>
</evidence>
<dbReference type="RefSeq" id="WP_317996247.1">
    <property type="nucleotide sequence ID" value="NZ_AP025523.1"/>
</dbReference>
<keyword evidence="13" id="KW-1185">Reference proteome</keyword>
<gene>
    <name evidence="12" type="primary">malQ</name>
    <name evidence="12" type="ORF">WPS_04610</name>
</gene>
<dbReference type="SUPFAM" id="SSF51445">
    <property type="entry name" value="(Trans)glycosidases"/>
    <property type="match status" value="1"/>
</dbReference>
<evidence type="ECO:0000256" key="3">
    <source>
        <dbReference type="ARBA" id="ARBA00012560"/>
    </source>
</evidence>